<evidence type="ECO:0000313" key="3">
    <source>
        <dbReference type="Proteomes" id="UP000649739"/>
    </source>
</evidence>
<dbReference type="PANTHER" id="PTHR36234:SF5">
    <property type="entry name" value="LYSYL ENDOPEPTIDASE"/>
    <property type="match status" value="1"/>
</dbReference>
<dbReference type="Pfam" id="PF13365">
    <property type="entry name" value="Trypsin_2"/>
    <property type="match status" value="1"/>
</dbReference>
<dbReference type="Proteomes" id="UP000649739">
    <property type="component" value="Unassembled WGS sequence"/>
</dbReference>
<dbReference type="AlphaFoldDB" id="A0A8J3BJC7"/>
<name>A0A8J3BJC7_9ACTN</name>
<comment type="caution">
    <text evidence="2">The sequence shown here is derived from an EMBL/GenBank/DDBJ whole genome shotgun (WGS) entry which is preliminary data.</text>
</comment>
<dbReference type="SUPFAM" id="SSF50494">
    <property type="entry name" value="Trypsin-like serine proteases"/>
    <property type="match status" value="1"/>
</dbReference>
<dbReference type="Gene3D" id="2.40.10.10">
    <property type="entry name" value="Trypsin-like serine proteases"/>
    <property type="match status" value="2"/>
</dbReference>
<dbReference type="RefSeq" id="WP_189171920.1">
    <property type="nucleotide sequence ID" value="NZ_BMQB01000011.1"/>
</dbReference>
<dbReference type="InterPro" id="IPR009003">
    <property type="entry name" value="Peptidase_S1_PA"/>
</dbReference>
<organism evidence="2 3">
    <name type="scientific">Pilimelia anulata</name>
    <dbReference type="NCBI Taxonomy" id="53371"/>
    <lineage>
        <taxon>Bacteria</taxon>
        <taxon>Bacillati</taxon>
        <taxon>Actinomycetota</taxon>
        <taxon>Actinomycetes</taxon>
        <taxon>Micromonosporales</taxon>
        <taxon>Micromonosporaceae</taxon>
        <taxon>Pilimelia</taxon>
    </lineage>
</organism>
<evidence type="ECO:0000256" key="1">
    <source>
        <dbReference type="SAM" id="SignalP"/>
    </source>
</evidence>
<protein>
    <recommendedName>
        <fullName evidence="4">Serine protease</fullName>
    </recommendedName>
</protein>
<dbReference type="EMBL" id="BMQB01000011">
    <property type="protein sequence ID" value="GGK07624.1"/>
    <property type="molecule type" value="Genomic_DNA"/>
</dbReference>
<dbReference type="PANTHER" id="PTHR36234">
    <property type="entry name" value="LYSYL ENDOPEPTIDASE"/>
    <property type="match status" value="1"/>
</dbReference>
<dbReference type="InterPro" id="IPR043504">
    <property type="entry name" value="Peptidase_S1_PA_chymotrypsin"/>
</dbReference>
<reference evidence="2" key="1">
    <citation type="journal article" date="2014" name="Int. J. Syst. Evol. Microbiol.">
        <title>Complete genome sequence of Corynebacterium casei LMG S-19264T (=DSM 44701T), isolated from a smear-ripened cheese.</title>
        <authorList>
            <consortium name="US DOE Joint Genome Institute (JGI-PGF)"/>
            <person name="Walter F."/>
            <person name="Albersmeier A."/>
            <person name="Kalinowski J."/>
            <person name="Ruckert C."/>
        </authorList>
    </citation>
    <scope>NUCLEOTIDE SEQUENCE</scope>
    <source>
        <strain evidence="2">JCM 3090</strain>
    </source>
</reference>
<evidence type="ECO:0000313" key="2">
    <source>
        <dbReference type="EMBL" id="GGK07624.1"/>
    </source>
</evidence>
<keyword evidence="3" id="KW-1185">Reference proteome</keyword>
<feature type="chain" id="PRO_5035307215" description="Serine protease" evidence="1">
    <location>
        <begin position="27"/>
        <end position="410"/>
    </location>
</feature>
<feature type="signal peptide" evidence="1">
    <location>
        <begin position="1"/>
        <end position="26"/>
    </location>
</feature>
<keyword evidence="1" id="KW-0732">Signal</keyword>
<evidence type="ECO:0008006" key="4">
    <source>
        <dbReference type="Google" id="ProtNLM"/>
    </source>
</evidence>
<accession>A0A8J3BJC7</accession>
<gene>
    <name evidence="2" type="ORF">GCM10010123_42000</name>
</gene>
<proteinExistence type="predicted"/>
<reference evidence="2" key="2">
    <citation type="submission" date="2020-09" db="EMBL/GenBank/DDBJ databases">
        <authorList>
            <person name="Sun Q."/>
            <person name="Ohkuma M."/>
        </authorList>
    </citation>
    <scope>NUCLEOTIDE SEQUENCE</scope>
    <source>
        <strain evidence="2">JCM 3090</strain>
    </source>
</reference>
<sequence length="410" mass="43541">MRSLSFRLAVLAAALTAPLAAGTALAADRPTTPSIDLGVPTVDDTPAGDVVAGEEVAAPTALGYRSAAPLVLRYPGSTYVKVHFNALDLAPGDRVTVADPTGREVHTYHGDPTAGGAAAGDSSYTIHRTRGFAAMSIDGDTAVVTLHRAGSARQSAVTLDRAGLGVRVDRVWRGFDAVEYRAHNRAVCGQDARKNVVCYKEKFPTEYARGQAVARAQMKGSGYCTAWRVGNTNRMLTNNHCIGDAATAKATEFQFAYQCDTCTGTTPGAATKVSGVEMFKTNKTLDYTLVSVNDFEKIKSFGTLYLDPRKPTDGETIYIPGHGDAKPNRLSIFEEPDEAKRCSVYRTQGTRTAYNCDTSGGNSGSPVLAQSTHKVIVLHNTGSCPNNNGGNAIVDIFPEIQSMIDNNPPA</sequence>